<keyword evidence="2" id="KW-0964">Secreted</keyword>
<dbReference type="EMBL" id="JBHTAT010000001">
    <property type="protein sequence ID" value="MFC7256019.1"/>
    <property type="molecule type" value="Genomic_DNA"/>
</dbReference>
<protein>
    <submittedName>
        <fullName evidence="3">L-dopachrome tautomerase-related protein</fullName>
    </submittedName>
</protein>
<dbReference type="AlphaFoldDB" id="A0ABD6A0D0"/>
<evidence type="ECO:0000313" key="4">
    <source>
        <dbReference type="Proteomes" id="UP001596434"/>
    </source>
</evidence>
<dbReference type="GeneID" id="96954399"/>
<evidence type="ECO:0000313" key="3">
    <source>
        <dbReference type="EMBL" id="MFC7256019.1"/>
    </source>
</evidence>
<keyword evidence="4" id="KW-1185">Reference proteome</keyword>
<evidence type="ECO:0000256" key="2">
    <source>
        <dbReference type="ARBA" id="ARBA00022525"/>
    </source>
</evidence>
<dbReference type="SUPFAM" id="SSF101898">
    <property type="entry name" value="NHL repeat"/>
    <property type="match status" value="1"/>
</dbReference>
<organism evidence="3 4">
    <name type="scientific">Haloplanus litoreus</name>
    <dbReference type="NCBI Taxonomy" id="767515"/>
    <lineage>
        <taxon>Archaea</taxon>
        <taxon>Methanobacteriati</taxon>
        <taxon>Methanobacteriota</taxon>
        <taxon>Stenosarchaea group</taxon>
        <taxon>Halobacteria</taxon>
        <taxon>Halobacteriales</taxon>
        <taxon>Haloferacaceae</taxon>
        <taxon>Haloplanus</taxon>
    </lineage>
</organism>
<gene>
    <name evidence="3" type="ORF">ACFQKE_12075</name>
</gene>
<evidence type="ECO:0000256" key="1">
    <source>
        <dbReference type="ARBA" id="ARBA00004613"/>
    </source>
</evidence>
<dbReference type="Proteomes" id="UP001596434">
    <property type="component" value="Unassembled WGS sequence"/>
</dbReference>
<comment type="caution">
    <text evidence="3">The sequence shown here is derived from an EMBL/GenBank/DDBJ whole genome shotgun (WGS) entry which is preliminary data.</text>
</comment>
<comment type="subcellular location">
    <subcellularLocation>
        <location evidence="1">Secreted</location>
    </subcellularLocation>
</comment>
<dbReference type="Pfam" id="PF03022">
    <property type="entry name" value="MRJP"/>
    <property type="match status" value="1"/>
</dbReference>
<dbReference type="PANTHER" id="PTHR10009">
    <property type="entry name" value="PROTEIN YELLOW-RELATED"/>
    <property type="match status" value="1"/>
</dbReference>
<reference evidence="3 4" key="1">
    <citation type="journal article" date="2019" name="Int. J. Syst. Evol. Microbiol.">
        <title>The Global Catalogue of Microorganisms (GCM) 10K type strain sequencing project: providing services to taxonomists for standard genome sequencing and annotation.</title>
        <authorList>
            <consortium name="The Broad Institute Genomics Platform"/>
            <consortium name="The Broad Institute Genome Sequencing Center for Infectious Disease"/>
            <person name="Wu L."/>
            <person name="Ma J."/>
        </authorList>
    </citation>
    <scope>NUCLEOTIDE SEQUENCE [LARGE SCALE GENOMIC DNA]</scope>
    <source>
        <strain evidence="3 4">GX21</strain>
    </source>
</reference>
<accession>A0ABD6A0D0</accession>
<dbReference type="GO" id="GO:0005576">
    <property type="term" value="C:extracellular region"/>
    <property type="evidence" value="ECO:0007669"/>
    <property type="project" value="UniProtKB-SubCell"/>
</dbReference>
<dbReference type="InterPro" id="IPR011042">
    <property type="entry name" value="6-blade_b-propeller_TolB-like"/>
</dbReference>
<dbReference type="Gene3D" id="2.120.10.30">
    <property type="entry name" value="TolB, C-terminal domain"/>
    <property type="match status" value="1"/>
</dbReference>
<dbReference type="InterPro" id="IPR017996">
    <property type="entry name" value="MRJP/yellow-related"/>
</dbReference>
<dbReference type="RefSeq" id="WP_379704467.1">
    <property type="nucleotide sequence ID" value="NZ_JBHTAT010000001.1"/>
</dbReference>
<sequence length="368" mass="40480">MSDTPDVQADGGTDVETEVYAQFETRAGNPAVTPDGRLLVSNHPFPYEDEPTYRVVEYVDDDTVRPFPNEVWSTPPGDDGVGIHSLIGLRADPDGMVRILDIGDVANGHLPKLVSWDTTTDRLARVDHIPAHATTERSFMQDFAYDAVRNAIYIADLGLSDEPSDPGEPALVALDLDTGRTRRVIESHPSVLPEEGVTPVIEGEPVVQANAEGEFEPISAGLDGITIDPAFEWVYYCGITTESVYRVRAADLLDESLTDAELDARIERYGDKEVCDGITVDTAGNVYITDMTNNAIGVTRPSGEYEVIAKDDERFLWPDGFCCGPDGHIYFTVTQLHRAPPFNRGEEESYTPFTVFRFESFAPVTVGR</sequence>
<dbReference type="PANTHER" id="PTHR10009:SF18">
    <property type="entry name" value="PROTEIN YELLOW-LIKE PROTEIN"/>
    <property type="match status" value="1"/>
</dbReference>
<proteinExistence type="predicted"/>
<name>A0ABD6A0D0_9EURY</name>